<feature type="compositionally biased region" description="Acidic residues" evidence="1">
    <location>
        <begin position="460"/>
        <end position="471"/>
    </location>
</feature>
<protein>
    <recommendedName>
        <fullName evidence="4">C2H2-type domain-containing protein</fullName>
    </recommendedName>
</protein>
<evidence type="ECO:0000256" key="1">
    <source>
        <dbReference type="SAM" id="MobiDB-lite"/>
    </source>
</evidence>
<dbReference type="Pfam" id="PF18759">
    <property type="entry name" value="Plavaka"/>
    <property type="match status" value="1"/>
</dbReference>
<sequence>MPRSITCRNCGEEFADSNRGRRRHYSSRRSCSIWANAEGQRTIDILRQAREEAWGGEVVPVTPNRYVETEHSLADDFHKPQPGDYDMGDGELPASPSVSQQGEPGGPKPPVHGYATVETHPLGDSVLRWEEEPEGLSEDEYAELPGELVNQAQDFLLAEWIANSTHTDAEREAYFQLEKHKRNLPFDNLAGLYAVIDSYTQTPGWTHDVLEERYGDHVEVLHVYMRCPVETTRHLIGLRRLKKYIRYVPEKHFTIALDGNRIQAFGEMWSGNWWWRILPLIRRGGTASPFIVMTDPTQLTAIGGDKLAWPVYGTIGNIAKGIRASPNERAVLLIGYLPVPKLDFIADENLRRQKRWDIYHAAMALILEPLQAAGEEGVEMRCADGGIREMGTPDGYDTEIPERLHRHYVKNPYRQTSGVNATPEMIIRLLRKETWAELCAKLVRAGLIGEKKRRGQEYKDSDEESNDEEDTGVVQLRSHGLTELDGEGVYVRHKERRVHRLSPVLEIADRPTRRRVLGAEIKATHHAPDFIDALHRYLDTINDQLRYQVNENSEFAVFHRFKLHQTRLPFAPLLKLKVDTVRAHPGTLDKYGYTARKPYFDCVLIAMFQQSEGIQPNMTLIKDIEQLGFVQSSNFRSIFVRATRSTSYALNYSTDSLLKRKRQIWSQRSPALAMDTVPLLWFLSTLFEWPVI</sequence>
<evidence type="ECO:0008006" key="4">
    <source>
        <dbReference type="Google" id="ProtNLM"/>
    </source>
</evidence>
<feature type="region of interest" description="Disordered" evidence="1">
    <location>
        <begin position="72"/>
        <end position="115"/>
    </location>
</feature>
<evidence type="ECO:0000313" key="2">
    <source>
        <dbReference type="EMBL" id="CCO32307.1"/>
    </source>
</evidence>
<evidence type="ECO:0000313" key="3">
    <source>
        <dbReference type="Proteomes" id="UP000012065"/>
    </source>
</evidence>
<dbReference type="InterPro" id="IPR041078">
    <property type="entry name" value="Plavaka"/>
</dbReference>
<dbReference type="HOGENOM" id="CLU_398049_0_0_1"/>
<accession>M5C907</accession>
<proteinExistence type="predicted"/>
<name>M5C907_THACB</name>
<dbReference type="EMBL" id="CAOJ01009636">
    <property type="protein sequence ID" value="CCO32307.1"/>
    <property type="molecule type" value="Genomic_DNA"/>
</dbReference>
<feature type="region of interest" description="Disordered" evidence="1">
    <location>
        <begin position="453"/>
        <end position="472"/>
    </location>
</feature>
<organism evidence="2 3">
    <name type="scientific">Thanatephorus cucumeris (strain AG1-IB / isolate 7/3/14)</name>
    <name type="common">Lettuce bottom rot fungus</name>
    <name type="synonym">Rhizoctonia solani</name>
    <dbReference type="NCBI Taxonomy" id="1108050"/>
    <lineage>
        <taxon>Eukaryota</taxon>
        <taxon>Fungi</taxon>
        <taxon>Dikarya</taxon>
        <taxon>Basidiomycota</taxon>
        <taxon>Agaricomycotina</taxon>
        <taxon>Agaricomycetes</taxon>
        <taxon>Cantharellales</taxon>
        <taxon>Ceratobasidiaceae</taxon>
        <taxon>Rhizoctonia</taxon>
        <taxon>Rhizoctonia solani AG-1</taxon>
    </lineage>
</organism>
<dbReference type="Proteomes" id="UP000012065">
    <property type="component" value="Unassembled WGS sequence"/>
</dbReference>
<comment type="caution">
    <text evidence="2">The sequence shown here is derived from an EMBL/GenBank/DDBJ whole genome shotgun (WGS) entry which is preliminary data.</text>
</comment>
<dbReference type="AlphaFoldDB" id="M5C907"/>
<reference evidence="2 3" key="1">
    <citation type="journal article" date="2013" name="J. Biotechnol.">
        <title>Establishment and interpretation of the genome sequence of the phytopathogenic fungus Rhizoctonia solani AG1-IB isolate 7/3/14.</title>
        <authorList>
            <person name="Wibberg D.W."/>
            <person name="Jelonek L.J."/>
            <person name="Rupp O.R."/>
            <person name="Hennig M.H."/>
            <person name="Eikmeyer F.E."/>
            <person name="Goesmann A.G."/>
            <person name="Hartmann A.H."/>
            <person name="Borriss R.B."/>
            <person name="Grosch R.G."/>
            <person name="Puehler A.P."/>
            <person name="Schlueter A.S."/>
        </authorList>
    </citation>
    <scope>NUCLEOTIDE SEQUENCE [LARGE SCALE GENOMIC DNA]</scope>
    <source>
        <strain evidence="3">AG1-IB / isolate 7/3/14</strain>
    </source>
</reference>
<feature type="compositionally biased region" description="Basic and acidic residues" evidence="1">
    <location>
        <begin position="72"/>
        <end position="81"/>
    </location>
</feature>
<gene>
    <name evidence="2" type="ORF">BN14_06364</name>
</gene>